<name>A0A1G4RVB4_9HYPH</name>
<dbReference type="AlphaFoldDB" id="A0A1G4RVB4"/>
<reference evidence="3" key="1">
    <citation type="submission" date="2016-10" db="EMBL/GenBank/DDBJ databases">
        <authorList>
            <person name="Varghese N."/>
            <person name="Submissions S."/>
        </authorList>
    </citation>
    <scope>NUCLEOTIDE SEQUENCE [LARGE SCALE GENOMIC DNA]</scope>
    <source>
        <strain evidence="3">CGMCC 1.1761</strain>
    </source>
</reference>
<keyword evidence="1" id="KW-1133">Transmembrane helix</keyword>
<dbReference type="Proteomes" id="UP000198889">
    <property type="component" value="Unassembled WGS sequence"/>
</dbReference>
<protein>
    <submittedName>
        <fullName evidence="2">Uncharacterized protein</fullName>
    </submittedName>
</protein>
<accession>A0A1G4RVB4</accession>
<evidence type="ECO:0000313" key="2">
    <source>
        <dbReference type="EMBL" id="SCW60415.1"/>
    </source>
</evidence>
<gene>
    <name evidence="2" type="ORF">SAMN05660859_1939</name>
</gene>
<keyword evidence="3" id="KW-1185">Reference proteome</keyword>
<keyword evidence="1" id="KW-0812">Transmembrane</keyword>
<dbReference type="EMBL" id="FMTP01000002">
    <property type="protein sequence ID" value="SCW60415.1"/>
    <property type="molecule type" value="Genomic_DNA"/>
</dbReference>
<keyword evidence="1" id="KW-0472">Membrane</keyword>
<organism evidence="2 3">
    <name type="scientific">Ancylobacter rudongensis</name>
    <dbReference type="NCBI Taxonomy" id="177413"/>
    <lineage>
        <taxon>Bacteria</taxon>
        <taxon>Pseudomonadati</taxon>
        <taxon>Pseudomonadota</taxon>
        <taxon>Alphaproteobacteria</taxon>
        <taxon>Hyphomicrobiales</taxon>
        <taxon>Xanthobacteraceae</taxon>
        <taxon>Ancylobacter</taxon>
    </lineage>
</organism>
<dbReference type="RefSeq" id="WP_091438425.1">
    <property type="nucleotide sequence ID" value="NZ_FMTP01000002.1"/>
</dbReference>
<evidence type="ECO:0000256" key="1">
    <source>
        <dbReference type="SAM" id="Phobius"/>
    </source>
</evidence>
<dbReference type="STRING" id="177413.SAMN05660859_1939"/>
<sequence length="158" mass="15739">MTGIDSIFKGSAYLLGAVTGVALMVPLAAGALATGSMTRVAPQVVAIEAFGPMMQPGQGAVQAHLVNRTAKSSRLDLAPRPAAASPAPAVIVPARAPAAMPTPAPAIVNNLPEPGPVAPSRATRTPKGCLSALGVTKHSLSTEELTVCVADASMIGRG</sequence>
<feature type="transmembrane region" description="Helical" evidence="1">
    <location>
        <begin position="12"/>
        <end position="33"/>
    </location>
</feature>
<proteinExistence type="predicted"/>
<evidence type="ECO:0000313" key="3">
    <source>
        <dbReference type="Proteomes" id="UP000198889"/>
    </source>
</evidence>